<dbReference type="EMBL" id="JAAIKD010000001">
    <property type="protein sequence ID" value="NEV92974.1"/>
    <property type="molecule type" value="Genomic_DNA"/>
</dbReference>
<evidence type="ECO:0008006" key="4">
    <source>
        <dbReference type="Google" id="ProtNLM"/>
    </source>
</evidence>
<proteinExistence type="predicted"/>
<protein>
    <recommendedName>
        <fullName evidence="4">GLPGLI family protein</fullName>
    </recommendedName>
</protein>
<reference evidence="2 3" key="1">
    <citation type="submission" date="2020-02" db="EMBL/GenBank/DDBJ databases">
        <title>Flavobacteriaceae Psychroflexus bacterium YR1-1, complete genome.</title>
        <authorList>
            <person name="Li Y."/>
            <person name="Wu S."/>
        </authorList>
    </citation>
    <scope>NUCLEOTIDE SEQUENCE [LARGE SCALE GENOMIC DNA]</scope>
    <source>
        <strain evidence="2 3">YR1-1</strain>
    </source>
</reference>
<evidence type="ECO:0000256" key="1">
    <source>
        <dbReference type="SAM" id="SignalP"/>
    </source>
</evidence>
<feature type="chain" id="PRO_5025344710" description="GLPGLI family protein" evidence="1">
    <location>
        <begin position="20"/>
        <end position="242"/>
    </location>
</feature>
<organism evidence="2 3">
    <name type="scientific">Psychroflexus aurantiacus</name>
    <dbReference type="NCBI Taxonomy" id="2709310"/>
    <lineage>
        <taxon>Bacteria</taxon>
        <taxon>Pseudomonadati</taxon>
        <taxon>Bacteroidota</taxon>
        <taxon>Flavobacteriia</taxon>
        <taxon>Flavobacteriales</taxon>
        <taxon>Flavobacteriaceae</taxon>
        <taxon>Psychroflexus</taxon>
    </lineage>
</organism>
<gene>
    <name evidence="2" type="ORF">G3567_02285</name>
</gene>
<dbReference type="RefSeq" id="WP_164003680.1">
    <property type="nucleotide sequence ID" value="NZ_JAAIKD010000001.1"/>
</dbReference>
<dbReference type="Proteomes" id="UP000478505">
    <property type="component" value="Unassembled WGS sequence"/>
</dbReference>
<comment type="caution">
    <text evidence="2">The sequence shown here is derived from an EMBL/GenBank/DDBJ whole genome shotgun (WGS) entry which is preliminary data.</text>
</comment>
<sequence length="242" mass="28478">MIKKTILVIIFLLALTANSQEIKIDTVIKVDNFKLSLKIVDTLVEQKKSNFQKLIGYAEFKSDNSHVRARSREKLFMEKFDNLIKKDSTELFLKIDNEDKWKLIKLSPSKGEYENTLYDFYEKENFYLVRTQWGEGNNYKIVNKTNGSVTETFGEPVFAKSENFIMSLNVDLVAEYTENGFEFFKEKDEQIIKIGEYKPNNWGPEWGKEIAENKYIVKCYSVDNYLNQNEFFLEINIKNNGR</sequence>
<dbReference type="AlphaFoldDB" id="A0A6B3R696"/>
<feature type="signal peptide" evidence="1">
    <location>
        <begin position="1"/>
        <end position="19"/>
    </location>
</feature>
<accession>A0A6B3R696</accession>
<evidence type="ECO:0000313" key="2">
    <source>
        <dbReference type="EMBL" id="NEV92974.1"/>
    </source>
</evidence>
<keyword evidence="3" id="KW-1185">Reference proteome</keyword>
<evidence type="ECO:0000313" key="3">
    <source>
        <dbReference type="Proteomes" id="UP000478505"/>
    </source>
</evidence>
<name>A0A6B3R696_9FLAO</name>
<keyword evidence="1" id="KW-0732">Signal</keyword>